<comment type="subcellular location">
    <subcellularLocation>
        <location evidence="1">Cell membrane</location>
        <topology evidence="1">Multi-pass membrane protein</topology>
    </subcellularLocation>
</comment>
<feature type="transmembrane region" description="Helical" evidence="7">
    <location>
        <begin position="352"/>
        <end position="372"/>
    </location>
</feature>
<dbReference type="Pfam" id="PF13440">
    <property type="entry name" value="Polysacc_synt_3"/>
    <property type="match status" value="1"/>
</dbReference>
<proteinExistence type="inferred from homology"/>
<evidence type="ECO:0000256" key="7">
    <source>
        <dbReference type="SAM" id="Phobius"/>
    </source>
</evidence>
<gene>
    <name evidence="8" type="ORF">ABOD76_08560</name>
</gene>
<dbReference type="PANTHER" id="PTHR30250:SF10">
    <property type="entry name" value="LIPOPOLYSACCHARIDE BIOSYNTHESIS PROTEIN WZXC"/>
    <property type="match status" value="1"/>
</dbReference>
<feature type="transmembrane region" description="Helical" evidence="7">
    <location>
        <begin position="173"/>
        <end position="192"/>
    </location>
</feature>
<evidence type="ECO:0000256" key="3">
    <source>
        <dbReference type="ARBA" id="ARBA00022475"/>
    </source>
</evidence>
<feature type="transmembrane region" description="Helical" evidence="7">
    <location>
        <begin position="418"/>
        <end position="438"/>
    </location>
</feature>
<protein>
    <submittedName>
        <fullName evidence="8">Lipopolysaccharide biosynthesis protein</fullName>
    </submittedName>
</protein>
<evidence type="ECO:0000256" key="5">
    <source>
        <dbReference type="ARBA" id="ARBA00022989"/>
    </source>
</evidence>
<sequence length="500" mass="53643">MTLRTRTVNAVKWSTFSFVINALLTPVFAAILARLLTPAQFGVVALGMALYLLGQFLADLGVGPALVQKKELTPQHVHSAFGSSVLLGLLVTALGWFTAPLAGQYFHNPDVVTVFRGFSLTYLPLTLTGVAANLLRRDLRFRAMMVIDTTSYIVGHGLFGLGSAYLGYGATSLVISVIAQNVILLSCTMFLTRRQFGLAFHWSAMRELYSFGGMVSVVTLLEYFSSSLDTFLVGRFYNVTSLGLYNSAYRTVCTPLLSFTRSMTRVLASSFSAAQDQQERLRRAYLTGVQTLSVLTCPIAVGVLICAPEIVHVLLGPRFAGSVPIMQVFAMYIPFMVLTNISGVISQATARLGAKIVIQSLYLVGIGAGFLLVHRLGLPVISFAAVLAVASALRWAGYMVVVERIIGGGLGNVVRSNLSGVLPSIVVGVPLFLAVLGLRAAHTPLALLFVTELLLGGGLMLLVVLNGPETEAKRMIQGGLRRVQTRLGRGAAPTTDLHGR</sequence>
<feature type="transmembrane region" description="Helical" evidence="7">
    <location>
        <begin position="378"/>
        <end position="397"/>
    </location>
</feature>
<feature type="transmembrane region" description="Helical" evidence="7">
    <location>
        <begin position="146"/>
        <end position="167"/>
    </location>
</feature>
<evidence type="ECO:0000313" key="8">
    <source>
        <dbReference type="EMBL" id="XBV86349.1"/>
    </source>
</evidence>
<evidence type="ECO:0000256" key="2">
    <source>
        <dbReference type="ARBA" id="ARBA00007430"/>
    </source>
</evidence>
<evidence type="ECO:0000256" key="6">
    <source>
        <dbReference type="ARBA" id="ARBA00023136"/>
    </source>
</evidence>
<dbReference type="EMBL" id="CP158299">
    <property type="protein sequence ID" value="XBV86349.1"/>
    <property type="molecule type" value="Genomic_DNA"/>
</dbReference>
<evidence type="ECO:0000256" key="4">
    <source>
        <dbReference type="ARBA" id="ARBA00022692"/>
    </source>
</evidence>
<accession>A0AAU7UD04</accession>
<reference evidence="8" key="1">
    <citation type="submission" date="2024-06" db="EMBL/GenBank/DDBJ databases">
        <title>Draft Genome Sequence of Deinococcus sonorensis Type Strain KR-87, a Biofilm Producing Representative of the Genus Deinococcus.</title>
        <authorList>
            <person name="Boren L.S."/>
            <person name="Grosso R.A."/>
            <person name="Hugenberg-Cox A.N."/>
            <person name="Hill J.T.E."/>
            <person name="Albert C.M."/>
            <person name="Tuohy J.M."/>
        </authorList>
    </citation>
    <scope>NUCLEOTIDE SEQUENCE</scope>
    <source>
        <strain evidence="8">KR-87</strain>
    </source>
</reference>
<keyword evidence="3" id="KW-1003">Cell membrane</keyword>
<name>A0AAU7UD04_9DEIO</name>
<dbReference type="AlphaFoldDB" id="A0AAU7UD04"/>
<feature type="transmembrane region" description="Helical" evidence="7">
    <location>
        <begin position="111"/>
        <end position="134"/>
    </location>
</feature>
<dbReference type="InterPro" id="IPR050833">
    <property type="entry name" value="Poly_Biosynth_Transport"/>
</dbReference>
<dbReference type="GO" id="GO:0005886">
    <property type="term" value="C:plasma membrane"/>
    <property type="evidence" value="ECO:0007669"/>
    <property type="project" value="UniProtKB-SubCell"/>
</dbReference>
<feature type="transmembrane region" description="Helical" evidence="7">
    <location>
        <begin position="325"/>
        <end position="345"/>
    </location>
</feature>
<feature type="transmembrane region" description="Helical" evidence="7">
    <location>
        <begin position="284"/>
        <end position="305"/>
    </location>
</feature>
<keyword evidence="4 7" id="KW-0812">Transmembrane</keyword>
<dbReference type="CDD" id="cd13127">
    <property type="entry name" value="MATE_tuaB_like"/>
    <property type="match status" value="1"/>
</dbReference>
<keyword evidence="5 7" id="KW-1133">Transmembrane helix</keyword>
<feature type="transmembrane region" description="Helical" evidence="7">
    <location>
        <begin position="79"/>
        <end position="99"/>
    </location>
</feature>
<evidence type="ECO:0000256" key="1">
    <source>
        <dbReference type="ARBA" id="ARBA00004651"/>
    </source>
</evidence>
<keyword evidence="6 7" id="KW-0472">Membrane</keyword>
<feature type="transmembrane region" description="Helical" evidence="7">
    <location>
        <begin position="444"/>
        <end position="465"/>
    </location>
</feature>
<dbReference type="PANTHER" id="PTHR30250">
    <property type="entry name" value="PST FAMILY PREDICTED COLANIC ACID TRANSPORTER"/>
    <property type="match status" value="1"/>
</dbReference>
<comment type="similarity">
    <text evidence="2">Belongs to the polysaccharide synthase family.</text>
</comment>
<organism evidence="8">
    <name type="scientific">Deinococcus sonorensis KR-87</name>
    <dbReference type="NCBI Taxonomy" id="694439"/>
    <lineage>
        <taxon>Bacteria</taxon>
        <taxon>Thermotogati</taxon>
        <taxon>Deinococcota</taxon>
        <taxon>Deinococci</taxon>
        <taxon>Deinococcales</taxon>
        <taxon>Deinococcaceae</taxon>
        <taxon>Deinococcus</taxon>
    </lineage>
</organism>
<dbReference type="RefSeq" id="WP_350244416.1">
    <property type="nucleotide sequence ID" value="NZ_CP158299.1"/>
</dbReference>
<dbReference type="KEGG" id="dsc:ABOD76_08560"/>
<feature type="transmembrane region" description="Helical" evidence="7">
    <location>
        <begin position="39"/>
        <end position="58"/>
    </location>
</feature>